<dbReference type="HOGENOM" id="CLU_3175292_0_0_1"/>
<reference evidence="2" key="1">
    <citation type="journal article" date="2011" name="PLoS Genet.">
        <title>Genomic analysis of the necrotrophic fungal pathogens Sclerotinia sclerotiorum and Botrytis cinerea.</title>
        <authorList>
            <person name="Amselem J."/>
            <person name="Cuomo C.A."/>
            <person name="van Kan J.A."/>
            <person name="Viaud M."/>
            <person name="Benito E.P."/>
            <person name="Couloux A."/>
            <person name="Coutinho P.M."/>
            <person name="de Vries R.P."/>
            <person name="Dyer P.S."/>
            <person name="Fillinger S."/>
            <person name="Fournier E."/>
            <person name="Gout L."/>
            <person name="Hahn M."/>
            <person name="Kohn L."/>
            <person name="Lapalu N."/>
            <person name="Plummer K.M."/>
            <person name="Pradier J.M."/>
            <person name="Quevillon E."/>
            <person name="Sharon A."/>
            <person name="Simon A."/>
            <person name="ten Have A."/>
            <person name="Tudzynski B."/>
            <person name="Tudzynski P."/>
            <person name="Wincker P."/>
            <person name="Andrew M."/>
            <person name="Anthouard V."/>
            <person name="Beever R.E."/>
            <person name="Beffa R."/>
            <person name="Benoit I."/>
            <person name="Bouzid O."/>
            <person name="Brault B."/>
            <person name="Chen Z."/>
            <person name="Choquer M."/>
            <person name="Collemare J."/>
            <person name="Cotton P."/>
            <person name="Danchin E.G."/>
            <person name="Da Silva C."/>
            <person name="Gautier A."/>
            <person name="Giraud C."/>
            <person name="Giraud T."/>
            <person name="Gonzalez C."/>
            <person name="Grossetete S."/>
            <person name="Guldener U."/>
            <person name="Henrissat B."/>
            <person name="Howlett B.J."/>
            <person name="Kodira C."/>
            <person name="Kretschmer M."/>
            <person name="Lappartient A."/>
            <person name="Leroch M."/>
            <person name="Levis C."/>
            <person name="Mauceli E."/>
            <person name="Neuveglise C."/>
            <person name="Oeser B."/>
            <person name="Pearson M."/>
            <person name="Poulain J."/>
            <person name="Poussereau N."/>
            <person name="Quesneville H."/>
            <person name="Rascle C."/>
            <person name="Schumacher J."/>
            <person name="Segurens B."/>
            <person name="Sexton A."/>
            <person name="Silva E."/>
            <person name="Sirven C."/>
            <person name="Soanes D.M."/>
            <person name="Talbot N.J."/>
            <person name="Templeton M."/>
            <person name="Yandava C."/>
            <person name="Yarden O."/>
            <person name="Zeng Q."/>
            <person name="Rollins J.A."/>
            <person name="Lebrun M.H."/>
            <person name="Dickman M."/>
        </authorList>
    </citation>
    <scope>NUCLEOTIDE SEQUENCE [LARGE SCALE GENOMIC DNA]</scope>
    <source>
        <strain evidence="2">T4</strain>
    </source>
</reference>
<sequence>MSDSEQQIIILRLSENHCSPLFIYYMPRTGENIGAWHFLQISLCNNG</sequence>
<accession>G2XVH8</accession>
<gene>
    <name evidence="1" type="ORF">BofuT4_uP053990.1</name>
</gene>
<dbReference type="EMBL" id="FQ790271">
    <property type="protein sequence ID" value="CCD44498.1"/>
    <property type="molecule type" value="Genomic_DNA"/>
</dbReference>
<protein>
    <submittedName>
        <fullName evidence="1">Uncharacterized protein</fullName>
    </submittedName>
</protein>
<name>G2XVH8_BOTF4</name>
<dbReference type="Proteomes" id="UP000008177">
    <property type="component" value="Unplaced contigs"/>
</dbReference>
<organism evidence="1 2">
    <name type="scientific">Botryotinia fuckeliana (strain T4)</name>
    <name type="common">Noble rot fungus</name>
    <name type="synonym">Botrytis cinerea</name>
    <dbReference type="NCBI Taxonomy" id="999810"/>
    <lineage>
        <taxon>Eukaryota</taxon>
        <taxon>Fungi</taxon>
        <taxon>Dikarya</taxon>
        <taxon>Ascomycota</taxon>
        <taxon>Pezizomycotina</taxon>
        <taxon>Leotiomycetes</taxon>
        <taxon>Helotiales</taxon>
        <taxon>Sclerotiniaceae</taxon>
        <taxon>Botrytis</taxon>
    </lineage>
</organism>
<evidence type="ECO:0000313" key="1">
    <source>
        <dbReference type="EMBL" id="CCD44498.1"/>
    </source>
</evidence>
<dbReference type="InParanoid" id="G2XVH8"/>
<evidence type="ECO:0000313" key="2">
    <source>
        <dbReference type="Proteomes" id="UP000008177"/>
    </source>
</evidence>
<proteinExistence type="predicted"/>
<dbReference type="AlphaFoldDB" id="G2XVH8"/>